<organism evidence="1">
    <name type="scientific">Amphimedon queenslandica</name>
    <name type="common">Sponge</name>
    <dbReference type="NCBI Taxonomy" id="400682"/>
    <lineage>
        <taxon>Eukaryota</taxon>
        <taxon>Metazoa</taxon>
        <taxon>Porifera</taxon>
        <taxon>Demospongiae</taxon>
        <taxon>Heteroscleromorpha</taxon>
        <taxon>Haplosclerida</taxon>
        <taxon>Niphatidae</taxon>
        <taxon>Amphimedon</taxon>
    </lineage>
</organism>
<name>A0A1X7V592_AMPQE</name>
<accession>A0A1X7V592</accession>
<evidence type="ECO:0000313" key="1">
    <source>
        <dbReference type="EnsemblMetazoa" id="Aqu2.1.34687_001"/>
    </source>
</evidence>
<sequence length="337" mass="38426">MDILRQLNAEILIGQLSFKQRADFYNFINNKDSKEGISQRQFVPRHWIDRRHLEEDFFQYALLRISSWYPKDIPLSALKLHGEFDDTLLAMAPVFHNAFQKHYSAHACTKPGCGKVLMLDGNMKNHRDVCLATQARYTKYDGLPGSIRTGCPNSPAYPPLVVVYYEKGLEYDIQDQLIISAGQKHHTLVPVFVFTSKSSKKERVDTIVQPKIGTLCDVSQDSSDIKCQTEKDRKEKLNIHSAGLWPCGIITLISELMGSESKSQVYGNVHGFLCNNDQAIEVICYDEAWHLMKYACNRASATPTATKTANYKFVVDRMHFRVFLSMCIALLYATFIH</sequence>
<dbReference type="AlphaFoldDB" id="A0A1X7V592"/>
<dbReference type="EnsemblMetazoa" id="Aqu2.1.34687_001">
    <property type="protein sequence ID" value="Aqu2.1.34687_001"/>
    <property type="gene ID" value="Aqu2.1.34687"/>
</dbReference>
<reference evidence="1" key="1">
    <citation type="submission" date="2017-05" db="UniProtKB">
        <authorList>
            <consortium name="EnsemblMetazoa"/>
        </authorList>
    </citation>
    <scope>IDENTIFICATION</scope>
</reference>
<dbReference type="STRING" id="400682.A0A1X7V592"/>
<dbReference type="InParanoid" id="A0A1X7V592"/>
<protein>
    <submittedName>
        <fullName evidence="1">Uncharacterized protein</fullName>
    </submittedName>
</protein>
<proteinExistence type="predicted"/>